<name>A0A521DXU4_9BACT</name>
<feature type="chain" id="PRO_5022121475" description="N-acetylmuramoyl-L-alanine amidase" evidence="4">
    <location>
        <begin position="26"/>
        <end position="347"/>
    </location>
</feature>
<dbReference type="InterPro" id="IPR002508">
    <property type="entry name" value="MurNAc-LAA_cat"/>
</dbReference>
<reference evidence="6 7" key="1">
    <citation type="submission" date="2017-05" db="EMBL/GenBank/DDBJ databases">
        <authorList>
            <person name="Varghese N."/>
            <person name="Submissions S."/>
        </authorList>
    </citation>
    <scope>NUCLEOTIDE SEQUENCE [LARGE SCALE GENOMIC DNA]</scope>
    <source>
        <strain evidence="6 7">DSM 21194</strain>
    </source>
</reference>
<dbReference type="SMART" id="SM00646">
    <property type="entry name" value="Ami_3"/>
    <property type="match status" value="1"/>
</dbReference>
<keyword evidence="4" id="KW-0732">Signal</keyword>
<accession>A0A521DXU4</accession>
<feature type="signal peptide" evidence="4">
    <location>
        <begin position="1"/>
        <end position="25"/>
    </location>
</feature>
<evidence type="ECO:0000313" key="7">
    <source>
        <dbReference type="Proteomes" id="UP000317593"/>
    </source>
</evidence>
<dbReference type="Pfam" id="PF01520">
    <property type="entry name" value="Amidase_3"/>
    <property type="match status" value="1"/>
</dbReference>
<evidence type="ECO:0000313" key="6">
    <source>
        <dbReference type="EMBL" id="SMO76432.1"/>
    </source>
</evidence>
<keyword evidence="7" id="KW-1185">Reference proteome</keyword>
<dbReference type="GO" id="GO:0009253">
    <property type="term" value="P:peptidoglycan catabolic process"/>
    <property type="evidence" value="ECO:0007669"/>
    <property type="project" value="InterPro"/>
</dbReference>
<dbReference type="SUPFAM" id="SSF53187">
    <property type="entry name" value="Zn-dependent exopeptidases"/>
    <property type="match status" value="1"/>
</dbReference>
<evidence type="ECO:0000256" key="4">
    <source>
        <dbReference type="SAM" id="SignalP"/>
    </source>
</evidence>
<evidence type="ECO:0000256" key="3">
    <source>
        <dbReference type="ARBA" id="ARBA00022801"/>
    </source>
</evidence>
<dbReference type="PANTHER" id="PTHR30404">
    <property type="entry name" value="N-ACETYLMURAMOYL-L-ALANINE AMIDASE"/>
    <property type="match status" value="1"/>
</dbReference>
<feature type="domain" description="MurNAc-LAA" evidence="5">
    <location>
        <begin position="99"/>
        <end position="222"/>
    </location>
</feature>
<evidence type="ECO:0000259" key="5">
    <source>
        <dbReference type="SMART" id="SM00646"/>
    </source>
</evidence>
<dbReference type="InterPro" id="IPR050695">
    <property type="entry name" value="N-acetylmuramoyl_amidase_3"/>
</dbReference>
<evidence type="ECO:0000256" key="1">
    <source>
        <dbReference type="ARBA" id="ARBA00001561"/>
    </source>
</evidence>
<dbReference type="EMBL" id="FXTH01000012">
    <property type="protein sequence ID" value="SMO76432.1"/>
    <property type="molecule type" value="Genomic_DNA"/>
</dbReference>
<dbReference type="CDD" id="cd02696">
    <property type="entry name" value="MurNAc-LAA"/>
    <property type="match status" value="1"/>
</dbReference>
<organism evidence="6 7">
    <name type="scientific">Fodinibius sediminis</name>
    <dbReference type="NCBI Taxonomy" id="1214077"/>
    <lineage>
        <taxon>Bacteria</taxon>
        <taxon>Pseudomonadati</taxon>
        <taxon>Balneolota</taxon>
        <taxon>Balneolia</taxon>
        <taxon>Balneolales</taxon>
        <taxon>Balneolaceae</taxon>
        <taxon>Fodinibius</taxon>
    </lineage>
</organism>
<comment type="catalytic activity">
    <reaction evidence="1">
        <text>Hydrolyzes the link between N-acetylmuramoyl residues and L-amino acid residues in certain cell-wall glycopeptides.</text>
        <dbReference type="EC" id="3.5.1.28"/>
    </reaction>
</comment>
<gene>
    <name evidence="6" type="ORF">SAMN06265218_11245</name>
</gene>
<dbReference type="AlphaFoldDB" id="A0A521DXU4"/>
<dbReference type="PANTHER" id="PTHR30404:SF0">
    <property type="entry name" value="N-ACETYLMURAMOYL-L-ALANINE AMIDASE AMIC"/>
    <property type="match status" value="1"/>
</dbReference>
<dbReference type="Gene3D" id="3.40.630.40">
    <property type="entry name" value="Zn-dependent exopeptidases"/>
    <property type="match status" value="1"/>
</dbReference>
<dbReference type="Proteomes" id="UP000317593">
    <property type="component" value="Unassembled WGS sequence"/>
</dbReference>
<dbReference type="GO" id="GO:0008745">
    <property type="term" value="F:N-acetylmuramoyl-L-alanine amidase activity"/>
    <property type="evidence" value="ECO:0007669"/>
    <property type="project" value="UniProtKB-EC"/>
</dbReference>
<dbReference type="GO" id="GO:0030288">
    <property type="term" value="C:outer membrane-bounded periplasmic space"/>
    <property type="evidence" value="ECO:0007669"/>
    <property type="project" value="TreeGrafter"/>
</dbReference>
<evidence type="ECO:0000256" key="2">
    <source>
        <dbReference type="ARBA" id="ARBA00011901"/>
    </source>
</evidence>
<protein>
    <recommendedName>
        <fullName evidence="2">N-acetylmuramoyl-L-alanine amidase</fullName>
        <ecNumber evidence="2">3.5.1.28</ecNumber>
    </recommendedName>
</protein>
<sequence>MMPQFFFRLFFLVLVLSCITGPGMAQQPQHVLQGKTICLDPGHGGTAETDQYRVGPSGEREEWVNLRVGLALEKLLEEQGATVVMTRDEDIDVPLAERAQLAVEHEADLFVSIHHNATADPSVNFPIVYFHGNASENRAGVRLGRLLINRLSVELFEDENPASLVSDRVIFPGRGTSVLRGTYGIPAVLAEASFFTNPAEEQRLKDPDYNQREARAYLKAIKSFFASPPPPIHEKDSRVEVRPFQVLQEAERMKPVARKWRSNFIKGRSLYQKGDTLSLEQALDLFTISARSFPDSWLARQAHRYRARIFEKAGEHQKQREAETRVEEHYVPLLRNERYLNQLKKEN</sequence>
<proteinExistence type="predicted"/>
<keyword evidence="3" id="KW-0378">Hydrolase</keyword>
<dbReference type="EC" id="3.5.1.28" evidence="2"/>